<gene>
    <name evidence="2" type="ORF">JCM19300_850</name>
</gene>
<organism evidence="2 3">
    <name type="scientific">Algibacter lectus</name>
    <dbReference type="NCBI Taxonomy" id="221126"/>
    <lineage>
        <taxon>Bacteria</taxon>
        <taxon>Pseudomonadati</taxon>
        <taxon>Bacteroidota</taxon>
        <taxon>Flavobacteriia</taxon>
        <taxon>Flavobacteriales</taxon>
        <taxon>Flavobacteriaceae</taxon>
        <taxon>Algibacter</taxon>
    </lineage>
</organism>
<sequence>MLDFLGTISWWVWVLIALAIVAIRDVLQKHHTISHNFPIVGIYAIGWKV</sequence>
<evidence type="ECO:0000313" key="2">
    <source>
        <dbReference type="EMBL" id="GAL64224.1"/>
    </source>
</evidence>
<comment type="caution">
    <text evidence="2">The sequence shown here is derived from an EMBL/GenBank/DDBJ whole genome shotgun (WGS) entry which is preliminary data.</text>
</comment>
<dbReference type="AlphaFoldDB" id="A0A090VLM0"/>
<feature type="transmembrane region" description="Helical" evidence="1">
    <location>
        <begin position="6"/>
        <end position="27"/>
    </location>
</feature>
<keyword evidence="1" id="KW-1133">Transmembrane helix</keyword>
<dbReference type="Proteomes" id="UP000029644">
    <property type="component" value="Unassembled WGS sequence"/>
</dbReference>
<evidence type="ECO:0000256" key="1">
    <source>
        <dbReference type="SAM" id="Phobius"/>
    </source>
</evidence>
<keyword evidence="1" id="KW-0472">Membrane</keyword>
<dbReference type="EMBL" id="BBNQ01000017">
    <property type="protein sequence ID" value="GAL64224.1"/>
    <property type="molecule type" value="Genomic_DNA"/>
</dbReference>
<reference evidence="2 3" key="1">
    <citation type="journal article" date="2014" name="Genome Announc.">
        <title>Draft Genome Sequences of Marine Flavobacterium Algibacter lectus Strains SS8 and NR4.</title>
        <authorList>
            <person name="Takatani N."/>
            <person name="Nakanishi M."/>
            <person name="Meirelles P."/>
            <person name="Mino S."/>
            <person name="Suda W."/>
            <person name="Oshima K."/>
            <person name="Hattori M."/>
            <person name="Ohkuma M."/>
            <person name="Hosokawa M."/>
            <person name="Miyashita K."/>
            <person name="Thompson F.L."/>
            <person name="Niwa A."/>
            <person name="Sawabe T."/>
            <person name="Sawabe T."/>
        </authorList>
    </citation>
    <scope>NUCLEOTIDE SEQUENCE [LARGE SCALE GENOMIC DNA]</scope>
    <source>
        <strain evidence="2 3">JCM 19300</strain>
    </source>
</reference>
<proteinExistence type="predicted"/>
<keyword evidence="1" id="KW-0812">Transmembrane</keyword>
<name>A0A090VLM0_9FLAO</name>
<protein>
    <submittedName>
        <fullName evidence="2">Uncharacterized protein</fullName>
    </submittedName>
</protein>
<evidence type="ECO:0000313" key="3">
    <source>
        <dbReference type="Proteomes" id="UP000029644"/>
    </source>
</evidence>
<accession>A0A090VLM0</accession>